<dbReference type="Proteomes" id="UP001476282">
    <property type="component" value="Unassembled WGS sequence"/>
</dbReference>
<keyword evidence="2" id="KW-1185">Reference proteome</keyword>
<proteinExistence type="predicted"/>
<dbReference type="EMBL" id="BAABRI010000001">
    <property type="protein sequence ID" value="GAA5481062.1"/>
    <property type="molecule type" value="Genomic_DNA"/>
</dbReference>
<dbReference type="RefSeq" id="WP_353565218.1">
    <property type="nucleotide sequence ID" value="NZ_BAABRI010000001.1"/>
</dbReference>
<name>A0ABP9UI89_9BACT</name>
<reference evidence="1 2" key="1">
    <citation type="submission" date="2024-02" db="EMBL/GenBank/DDBJ databases">
        <title>Haloferula sargassicola NBRC 104335.</title>
        <authorList>
            <person name="Ichikawa N."/>
            <person name="Katano-Makiyama Y."/>
            <person name="Hidaka K."/>
        </authorList>
    </citation>
    <scope>NUCLEOTIDE SEQUENCE [LARGE SCALE GENOMIC DNA]</scope>
    <source>
        <strain evidence="1 2">NBRC 104335</strain>
    </source>
</reference>
<gene>
    <name evidence="1" type="ORF">Hsar01_00268</name>
</gene>
<protein>
    <submittedName>
        <fullName evidence="1">Uncharacterized protein</fullName>
    </submittedName>
</protein>
<comment type="caution">
    <text evidence="1">The sequence shown here is derived from an EMBL/GenBank/DDBJ whole genome shotgun (WGS) entry which is preliminary data.</text>
</comment>
<accession>A0ABP9UI89</accession>
<organism evidence="1 2">
    <name type="scientific">Haloferula sargassicola</name>
    <dbReference type="NCBI Taxonomy" id="490096"/>
    <lineage>
        <taxon>Bacteria</taxon>
        <taxon>Pseudomonadati</taxon>
        <taxon>Verrucomicrobiota</taxon>
        <taxon>Verrucomicrobiia</taxon>
        <taxon>Verrucomicrobiales</taxon>
        <taxon>Verrucomicrobiaceae</taxon>
        <taxon>Haloferula</taxon>
    </lineage>
</organism>
<evidence type="ECO:0000313" key="1">
    <source>
        <dbReference type="EMBL" id="GAA5481062.1"/>
    </source>
</evidence>
<sequence length="458" mass="51690">MEETKRMRSSDTFEDILQIDPVAEYGRLALWMVDASAEEIAGYWQHYRQQENRSNDINDLIFINWTRLDPEMAIAASAGTPDEHYAWWAWACHEPQKAFAEVQARNPDRLSNVAWGLGEFHGKWLMEHFDEIPESAQAMALRGLTKWDDVADPGAVLDFLEKTGNGTNLAIYKTLIIRDPWAAYDRLQAKNGKVMGQYGEAYVATQNFIQTMGQVHPDLLVRMAEITPTGELKRKLEDRVFRNTLATDPEAAISQALETKAPRVAANRLIKVARSLLRDDPQRALEMAQRLYALGPEAVMNTTRIERENGASTSYESGQEYTALVSGLIAVDPAQTMELVIGSAGEDGVESHCVDTVAKTWAMQDLEAYSGWVASLDEGAAGKQAVVSTLINELSRMKMYPEMMAWVASRPDAQHQLRWRIRDWWSSNPVEAREWVETADLPDQTRQGILKQFDAHEN</sequence>
<evidence type="ECO:0000313" key="2">
    <source>
        <dbReference type="Proteomes" id="UP001476282"/>
    </source>
</evidence>